<feature type="transmembrane region" description="Helical" evidence="6">
    <location>
        <begin position="62"/>
        <end position="85"/>
    </location>
</feature>
<evidence type="ECO:0000256" key="2">
    <source>
        <dbReference type="ARBA" id="ARBA00022448"/>
    </source>
</evidence>
<accession>A0A976SJM8</accession>
<comment type="subcellular location">
    <subcellularLocation>
        <location evidence="1 6">Membrane</location>
        <topology evidence="1 6">Multi-pass membrane protein</topology>
    </subcellularLocation>
</comment>
<evidence type="ECO:0000256" key="6">
    <source>
        <dbReference type="RuleBase" id="RU361216"/>
    </source>
</evidence>
<keyword evidence="5 6" id="KW-0472">Membrane</keyword>
<feature type="transmembrane region" description="Helical" evidence="6">
    <location>
        <begin position="266"/>
        <end position="292"/>
    </location>
</feature>
<dbReference type="AlphaFoldDB" id="A0A976SJM8"/>
<evidence type="ECO:0000256" key="5">
    <source>
        <dbReference type="ARBA" id="ARBA00023136"/>
    </source>
</evidence>
<dbReference type="PANTHER" id="PTHR11958">
    <property type="entry name" value="SODIUM/DICARBOXYLATE SYMPORTER-RELATED"/>
    <property type="match status" value="1"/>
</dbReference>
<dbReference type="PANTHER" id="PTHR11958:SF63">
    <property type="entry name" value="AMINO ACID TRANSPORTER"/>
    <property type="match status" value="1"/>
</dbReference>
<sequence>MDDVEEYVDANEIDNNLSLKFNIRSYFKEFWLPIITGLFCLIAIIQSSFVPLNVNEDFGAHILLIPAHFFFRHIRSFVVLFVLFASANKTAMLFESKRSTVKVKILIHYFIISAITLVITLCAGYLIIIRRNPAVDTVYFSKYLDANYRPFHNFIRFFRGLFIHDLPGNVLTTRLDHYNDFGSIKLTKGLGDGYNAPGFVIFGAMIAFSTYFLGKDGEILRNLIQLIHRSMLAVYWILLCYSPIALYFGGIVQFDVIRREKLYGFLIIRYMLLLTSVVVVALLQIFVILPCFHFVRTRKFGYDVIYRLAALFPDTFVEGSTVRMVEKTKQYLKSRRFSSEVIDSYLNYCTLINGAGIVSGFTINAIFSLKLFSIDFDWAVVLKIIVTSMLMAVPATEYIQGYMFGIIFFLNSSMINPDFIMVILLADWLTDRVRMISNIVADALTIDYIESLNKTSNSSTQSL</sequence>
<feature type="transmembrane region" description="Helical" evidence="6">
    <location>
        <begin position="30"/>
        <end position="50"/>
    </location>
</feature>
<keyword evidence="3 6" id="KW-0812">Transmembrane</keyword>
<evidence type="ECO:0000256" key="4">
    <source>
        <dbReference type="ARBA" id="ARBA00022989"/>
    </source>
</evidence>
<protein>
    <recommendedName>
        <fullName evidence="6">Amino acid transporter</fullName>
    </recommendedName>
</protein>
<dbReference type="InterPro" id="IPR001991">
    <property type="entry name" value="Na-dicarboxylate_symporter"/>
</dbReference>
<dbReference type="Pfam" id="PF00375">
    <property type="entry name" value="SDF"/>
    <property type="match status" value="1"/>
</dbReference>
<dbReference type="InterPro" id="IPR036458">
    <property type="entry name" value="Na:dicarbo_symporter_sf"/>
</dbReference>
<dbReference type="SUPFAM" id="SSF118215">
    <property type="entry name" value="Proton glutamate symport protein"/>
    <property type="match status" value="1"/>
</dbReference>
<dbReference type="EMBL" id="CP056072">
    <property type="protein sequence ID" value="UVC50119.1"/>
    <property type="molecule type" value="Genomic_DNA"/>
</dbReference>
<evidence type="ECO:0000313" key="8">
    <source>
        <dbReference type="Proteomes" id="UP000244811"/>
    </source>
</evidence>
<evidence type="ECO:0000313" key="7">
    <source>
        <dbReference type="EMBL" id="UVC50119.1"/>
    </source>
</evidence>
<gene>
    <name evidence="7" type="ORF">MACK_003988</name>
</gene>
<dbReference type="Gene3D" id="1.10.3860.10">
    <property type="entry name" value="Sodium:dicarboxylate symporter"/>
    <property type="match status" value="1"/>
</dbReference>
<dbReference type="GO" id="GO:0005886">
    <property type="term" value="C:plasma membrane"/>
    <property type="evidence" value="ECO:0007669"/>
    <property type="project" value="TreeGrafter"/>
</dbReference>
<dbReference type="Proteomes" id="UP000244811">
    <property type="component" value="Chromosome 4"/>
</dbReference>
<reference evidence="7" key="1">
    <citation type="submission" date="2022-07" db="EMBL/GenBank/DDBJ databases">
        <title>Evaluation of T. orientalis genome assembly methods using nanopore sequencing and analysis of variation between genomes.</title>
        <authorList>
            <person name="Yam J."/>
            <person name="Micallef M.L."/>
            <person name="Liu M."/>
            <person name="Djordjevic S.P."/>
            <person name="Bogema D.R."/>
            <person name="Jenkins C."/>
        </authorList>
    </citation>
    <scope>NUCLEOTIDE SEQUENCE</scope>
    <source>
        <strain evidence="7">Goon Nure</strain>
    </source>
</reference>
<feature type="transmembrane region" description="Helical" evidence="6">
    <location>
        <begin position="194"/>
        <end position="213"/>
    </location>
</feature>
<evidence type="ECO:0000256" key="3">
    <source>
        <dbReference type="ARBA" id="ARBA00022692"/>
    </source>
</evidence>
<feature type="transmembrane region" description="Helical" evidence="6">
    <location>
        <begin position="402"/>
        <end position="426"/>
    </location>
</feature>
<feature type="transmembrane region" description="Helical" evidence="6">
    <location>
        <begin position="106"/>
        <end position="128"/>
    </location>
</feature>
<name>A0A976SJM8_THEOR</name>
<dbReference type="InterPro" id="IPR050746">
    <property type="entry name" value="DAACS"/>
</dbReference>
<dbReference type="GO" id="GO:0015501">
    <property type="term" value="F:glutamate:sodium symporter activity"/>
    <property type="evidence" value="ECO:0007669"/>
    <property type="project" value="TreeGrafter"/>
</dbReference>
<keyword evidence="6" id="KW-0769">Symport</keyword>
<organism evidence="7 8">
    <name type="scientific">Theileria orientalis</name>
    <dbReference type="NCBI Taxonomy" id="68886"/>
    <lineage>
        <taxon>Eukaryota</taxon>
        <taxon>Sar</taxon>
        <taxon>Alveolata</taxon>
        <taxon>Apicomplexa</taxon>
        <taxon>Aconoidasida</taxon>
        <taxon>Piroplasmida</taxon>
        <taxon>Theileriidae</taxon>
        <taxon>Theileria</taxon>
    </lineage>
</organism>
<evidence type="ECO:0000256" key="1">
    <source>
        <dbReference type="ARBA" id="ARBA00004141"/>
    </source>
</evidence>
<feature type="transmembrane region" description="Helical" evidence="6">
    <location>
        <begin position="233"/>
        <end position="254"/>
    </location>
</feature>
<comment type="similarity">
    <text evidence="6">Belongs to the dicarboxylate/amino acid:cation symporter (DAACS) (TC 2.A.23) family.</text>
</comment>
<proteinExistence type="inferred from homology"/>
<dbReference type="GO" id="GO:0015175">
    <property type="term" value="F:neutral L-amino acid transmembrane transporter activity"/>
    <property type="evidence" value="ECO:0007669"/>
    <property type="project" value="TreeGrafter"/>
</dbReference>
<dbReference type="GO" id="GO:0005313">
    <property type="term" value="F:L-glutamate transmembrane transporter activity"/>
    <property type="evidence" value="ECO:0007669"/>
    <property type="project" value="TreeGrafter"/>
</dbReference>
<keyword evidence="4 6" id="KW-1133">Transmembrane helix</keyword>
<keyword evidence="2 6" id="KW-0813">Transport</keyword>
<feature type="transmembrane region" description="Helical" evidence="6">
    <location>
        <begin position="345"/>
        <end position="366"/>
    </location>
</feature>